<proteinExistence type="predicted"/>
<feature type="transmembrane region" description="Helical" evidence="6">
    <location>
        <begin position="759"/>
        <end position="779"/>
    </location>
</feature>
<keyword evidence="4 6" id="KW-1133">Transmembrane helix</keyword>
<keyword evidence="5 6" id="KW-0472">Membrane</keyword>
<keyword evidence="2" id="KW-1003">Cell membrane</keyword>
<dbReference type="GO" id="GO:0022857">
    <property type="term" value="F:transmembrane transporter activity"/>
    <property type="evidence" value="ECO:0007669"/>
    <property type="project" value="TreeGrafter"/>
</dbReference>
<feature type="transmembrane region" description="Helical" evidence="6">
    <location>
        <begin position="21"/>
        <end position="40"/>
    </location>
</feature>
<feature type="transmembrane region" description="Helical" evidence="6">
    <location>
        <begin position="711"/>
        <end position="739"/>
    </location>
</feature>
<evidence type="ECO:0000313" key="10">
    <source>
        <dbReference type="Proteomes" id="UP000295706"/>
    </source>
</evidence>
<feature type="domain" description="MacB-like periplasmic core" evidence="8">
    <location>
        <begin position="435"/>
        <end position="611"/>
    </location>
</feature>
<evidence type="ECO:0000256" key="4">
    <source>
        <dbReference type="ARBA" id="ARBA00022989"/>
    </source>
</evidence>
<evidence type="ECO:0000256" key="5">
    <source>
        <dbReference type="ARBA" id="ARBA00023136"/>
    </source>
</evidence>
<comment type="caution">
    <text evidence="9">The sequence shown here is derived from an EMBL/GenBank/DDBJ whole genome shotgun (WGS) entry which is preliminary data.</text>
</comment>
<evidence type="ECO:0000256" key="2">
    <source>
        <dbReference type="ARBA" id="ARBA00022475"/>
    </source>
</evidence>
<keyword evidence="3 6" id="KW-0812">Transmembrane</keyword>
<keyword evidence="10" id="KW-1185">Reference proteome</keyword>
<dbReference type="Pfam" id="PF02687">
    <property type="entry name" value="FtsX"/>
    <property type="match status" value="2"/>
</dbReference>
<dbReference type="PANTHER" id="PTHR30572:SF18">
    <property type="entry name" value="ABC-TYPE MACROLIDE FAMILY EXPORT SYSTEM PERMEASE COMPONENT 2"/>
    <property type="match status" value="1"/>
</dbReference>
<evidence type="ECO:0000313" key="9">
    <source>
        <dbReference type="EMBL" id="TDB65917.1"/>
    </source>
</evidence>
<accession>A0A4R4KDD5</accession>
<feature type="transmembrane region" description="Helical" evidence="6">
    <location>
        <begin position="338"/>
        <end position="360"/>
    </location>
</feature>
<dbReference type="Proteomes" id="UP000295706">
    <property type="component" value="Unassembled WGS sequence"/>
</dbReference>
<feature type="domain" description="ABC3 transporter permease C-terminal" evidence="7">
    <location>
        <begin position="290"/>
        <end position="404"/>
    </location>
</feature>
<dbReference type="PANTHER" id="PTHR30572">
    <property type="entry name" value="MEMBRANE COMPONENT OF TRANSPORTER-RELATED"/>
    <property type="match status" value="1"/>
</dbReference>
<name>A0A4R4KDD5_9BACT</name>
<evidence type="ECO:0000259" key="8">
    <source>
        <dbReference type="Pfam" id="PF12704"/>
    </source>
</evidence>
<dbReference type="RefSeq" id="WP_132116765.1">
    <property type="nucleotide sequence ID" value="NZ_SMJU01000005.1"/>
</dbReference>
<dbReference type="InterPro" id="IPR050250">
    <property type="entry name" value="Macrolide_Exporter_MacB"/>
</dbReference>
<comment type="subcellular location">
    <subcellularLocation>
        <location evidence="1">Cell membrane</location>
        <topology evidence="1">Multi-pass membrane protein</topology>
    </subcellularLocation>
</comment>
<evidence type="ECO:0000256" key="6">
    <source>
        <dbReference type="SAM" id="Phobius"/>
    </source>
</evidence>
<feature type="transmembrane region" description="Helical" evidence="6">
    <location>
        <begin position="286"/>
        <end position="305"/>
    </location>
</feature>
<protein>
    <submittedName>
        <fullName evidence="9">FtsX-like permease family protein</fullName>
    </submittedName>
</protein>
<dbReference type="InterPro" id="IPR025857">
    <property type="entry name" value="MacB_PCD"/>
</dbReference>
<feature type="transmembrane region" description="Helical" evidence="6">
    <location>
        <begin position="427"/>
        <end position="446"/>
    </location>
</feature>
<dbReference type="Pfam" id="PF12704">
    <property type="entry name" value="MacB_PCD"/>
    <property type="match status" value="2"/>
</dbReference>
<evidence type="ECO:0000259" key="7">
    <source>
        <dbReference type="Pfam" id="PF02687"/>
    </source>
</evidence>
<evidence type="ECO:0000256" key="1">
    <source>
        <dbReference type="ARBA" id="ARBA00004651"/>
    </source>
</evidence>
<dbReference type="GO" id="GO:0005886">
    <property type="term" value="C:plasma membrane"/>
    <property type="evidence" value="ECO:0007669"/>
    <property type="project" value="UniProtKB-SubCell"/>
</dbReference>
<evidence type="ECO:0000256" key="3">
    <source>
        <dbReference type="ARBA" id="ARBA00022692"/>
    </source>
</evidence>
<dbReference type="InterPro" id="IPR003838">
    <property type="entry name" value="ABC3_permease_C"/>
</dbReference>
<gene>
    <name evidence="9" type="ORF">EZE20_09115</name>
</gene>
<reference evidence="9 10" key="1">
    <citation type="submission" date="2019-02" db="EMBL/GenBank/DDBJ databases">
        <title>Arundinibacter roseus gen. nov., sp. nov., a new member of the family Cytophagaceae.</title>
        <authorList>
            <person name="Szuroczki S."/>
            <person name="Khayer B."/>
            <person name="Sproer C."/>
            <person name="Toumi M."/>
            <person name="Szabo A."/>
            <person name="Felfoldi T."/>
            <person name="Schumann P."/>
            <person name="Toth E."/>
        </authorList>
    </citation>
    <scope>NUCLEOTIDE SEQUENCE [LARGE SCALE GENOMIC DNA]</scope>
    <source>
        <strain evidence="9 10">DMA-k-7a</strain>
    </source>
</reference>
<feature type="domain" description="ABC3 transporter permease C-terminal" evidence="7">
    <location>
        <begin position="678"/>
        <end position="791"/>
    </location>
</feature>
<organism evidence="9 10">
    <name type="scientific">Arundinibacter roseus</name>
    <dbReference type="NCBI Taxonomy" id="2070510"/>
    <lineage>
        <taxon>Bacteria</taxon>
        <taxon>Pseudomonadati</taxon>
        <taxon>Bacteroidota</taxon>
        <taxon>Cytophagia</taxon>
        <taxon>Cytophagales</taxon>
        <taxon>Spirosomataceae</taxon>
        <taxon>Arundinibacter</taxon>
    </lineage>
</organism>
<sequence>MIKNQLKVAWRSLINNGLFSTLNLVGLALGIAIFLYLFLYTKEELSFDTYHQNRDEIYRVGLTATFDGESSEWASVPNIVGPTMSQEIPEIKAFTRLLYHSFGKTAFVNSQEVKFAEKKLYWSDPGLFTIFDIPLVQGNPKTALDAPNKIILSQSTARKYFGDENPVGKLLSVDHDLNVTVSGVYQDFPQNSTLDADLIGSFTTVGWASKNLYWSNASYETYFLLVPNASPRIIEKKINAVLDKHVEKDIQWFRFWLQPLTQVHLYSTHITNSSTTRVGDIQQVKILSALALGILLIACINYMNLATAQSQKRRKEVGMNKVLGASQFFLIRRFYVEAFLMVTAAIGLGILLLLAFLPIFNSLADKNITFEALLTMPVLAGIALATVTLSLIAGSYPALMLSSFSALSLFGRGGRSDLSAARIRKGLVVIQFAASIVLLISTFVFYRQLQYVQEKNLGYSPEQVISISTQGAQKVEQITSLIDYCKGLSFVQEISRAQAYPGIGASGRTLSKAGENSETGLAIQTSRATPEILKTLNIKLLAGKTFPEKTSETDTTVQVVLNKTAVDFLGVSPEEAIGKTAYNLFGYNQATIVGVMEDFHFDSFHRPIGAYAFHNSPTEGRPNLLVRFQGGKLSENIATLEKGFKQHIPDSAFDYVFLDDVVAKLYESEQRTANLVLFFSIVAILIACLGLFGLAAFTTEQRTKEIGVRKVLGAGIPGLVGLLSGDFLKLVFVALLLAAPVAWYMLDGWLKNYAYHIDMPIWVFPLTGLLALFIAFLTVSYQSIKAALMNPVKSLRSE</sequence>
<dbReference type="AlphaFoldDB" id="A0A4R4KDD5"/>
<feature type="transmembrane region" description="Helical" evidence="6">
    <location>
        <begin position="380"/>
        <end position="407"/>
    </location>
</feature>
<dbReference type="EMBL" id="SMJU01000005">
    <property type="protein sequence ID" value="TDB65917.1"/>
    <property type="molecule type" value="Genomic_DNA"/>
</dbReference>
<feature type="transmembrane region" description="Helical" evidence="6">
    <location>
        <begin position="675"/>
        <end position="699"/>
    </location>
</feature>
<feature type="domain" description="MacB-like periplasmic core" evidence="8">
    <location>
        <begin position="20"/>
        <end position="240"/>
    </location>
</feature>
<dbReference type="OrthoDB" id="5933722at2"/>